<sequence length="84" mass="9650">MWAETVAFSGGKLRVGSYWVLYCGTWHIMMRLCMSIFPLASMLLTQVLTGHYCFGEHLDKVRRDATANYHHCEGLLDSSQHKLE</sequence>
<evidence type="ECO:0000313" key="1">
    <source>
        <dbReference type="EMBL" id="KAF9415282.1"/>
    </source>
</evidence>
<keyword evidence="2" id="KW-1185">Reference proteome</keyword>
<accession>A0A835L312</accession>
<dbReference type="Proteomes" id="UP000648187">
    <property type="component" value="Unassembled WGS sequence"/>
</dbReference>
<gene>
    <name evidence="1" type="ORF">HW555_007031</name>
</gene>
<evidence type="ECO:0000313" key="2">
    <source>
        <dbReference type="Proteomes" id="UP000648187"/>
    </source>
</evidence>
<organism evidence="1 2">
    <name type="scientific">Spodoptera exigua</name>
    <name type="common">Beet armyworm</name>
    <name type="synonym">Noctua fulgens</name>
    <dbReference type="NCBI Taxonomy" id="7107"/>
    <lineage>
        <taxon>Eukaryota</taxon>
        <taxon>Metazoa</taxon>
        <taxon>Ecdysozoa</taxon>
        <taxon>Arthropoda</taxon>
        <taxon>Hexapoda</taxon>
        <taxon>Insecta</taxon>
        <taxon>Pterygota</taxon>
        <taxon>Neoptera</taxon>
        <taxon>Endopterygota</taxon>
        <taxon>Lepidoptera</taxon>
        <taxon>Glossata</taxon>
        <taxon>Ditrysia</taxon>
        <taxon>Noctuoidea</taxon>
        <taxon>Noctuidae</taxon>
        <taxon>Amphipyrinae</taxon>
        <taxon>Spodoptera</taxon>
    </lineage>
</organism>
<protein>
    <submittedName>
        <fullName evidence="1">Uncharacterized protein</fullName>
    </submittedName>
</protein>
<dbReference type="AlphaFoldDB" id="A0A835L312"/>
<proteinExistence type="predicted"/>
<reference evidence="1" key="1">
    <citation type="submission" date="2020-08" db="EMBL/GenBank/DDBJ databases">
        <title>Spodoptera exigua strain:BAW_Kor-Di-RS1 Genome sequencing and assembly.</title>
        <authorList>
            <person name="Kim J."/>
            <person name="Nam H.Y."/>
            <person name="Kwon M."/>
            <person name="Choi J.H."/>
            <person name="Cho S.R."/>
            <person name="Kim G.-H."/>
        </authorList>
    </citation>
    <scope>NUCLEOTIDE SEQUENCE</scope>
    <source>
        <strain evidence="1">BAW_Kor-Di-RS1</strain>
        <tissue evidence="1">Whole-body</tissue>
    </source>
</reference>
<dbReference type="EMBL" id="JACKWZ010000114">
    <property type="protein sequence ID" value="KAF9415282.1"/>
    <property type="molecule type" value="Genomic_DNA"/>
</dbReference>
<name>A0A835L312_SPOEX</name>
<comment type="caution">
    <text evidence="1">The sequence shown here is derived from an EMBL/GenBank/DDBJ whole genome shotgun (WGS) entry which is preliminary data.</text>
</comment>